<dbReference type="AlphaFoldDB" id="A0A0G4HEX3"/>
<dbReference type="PhylomeDB" id="A0A0G4HEX3"/>
<name>A0A0G4HEX3_9ALVE</name>
<evidence type="ECO:0000256" key="2">
    <source>
        <dbReference type="PROSITE-ProRule" id="PRU00376"/>
    </source>
</evidence>
<dbReference type="CDD" id="cd16887">
    <property type="entry name" value="YEATS"/>
    <property type="match status" value="1"/>
</dbReference>
<dbReference type="GO" id="GO:0006355">
    <property type="term" value="P:regulation of DNA-templated transcription"/>
    <property type="evidence" value="ECO:0007669"/>
    <property type="project" value="InterPro"/>
</dbReference>
<evidence type="ECO:0000259" key="4">
    <source>
        <dbReference type="PROSITE" id="PS51037"/>
    </source>
</evidence>
<dbReference type="InterPro" id="IPR005033">
    <property type="entry name" value="YEATS"/>
</dbReference>
<dbReference type="VEuPathDB" id="CryptoDB:Cvel_26728"/>
<dbReference type="InterPro" id="IPR055129">
    <property type="entry name" value="YEATS_dom"/>
</dbReference>
<proteinExistence type="predicted"/>
<organism evidence="5">
    <name type="scientific">Chromera velia CCMP2878</name>
    <dbReference type="NCBI Taxonomy" id="1169474"/>
    <lineage>
        <taxon>Eukaryota</taxon>
        <taxon>Sar</taxon>
        <taxon>Alveolata</taxon>
        <taxon>Colpodellida</taxon>
        <taxon>Chromeraceae</taxon>
        <taxon>Chromera</taxon>
    </lineage>
</organism>
<protein>
    <recommendedName>
        <fullName evidence="4">YEATS domain-containing protein</fullName>
    </recommendedName>
</protein>
<feature type="compositionally biased region" description="Low complexity" evidence="3">
    <location>
        <begin position="324"/>
        <end position="340"/>
    </location>
</feature>
<dbReference type="Pfam" id="PF03366">
    <property type="entry name" value="YEATS"/>
    <property type="match status" value="1"/>
</dbReference>
<feature type="region of interest" description="Disordered" evidence="3">
    <location>
        <begin position="233"/>
        <end position="346"/>
    </location>
</feature>
<evidence type="ECO:0000256" key="3">
    <source>
        <dbReference type="SAM" id="MobiDB-lite"/>
    </source>
</evidence>
<sequence>MCEPGHADTRKSGVYVTKPIIIGTYAFKIPQHEKARRHDDSTDHWTCLVRSPIHEDLSYFIKKVNFELHGSYPDNKRDSTSSPFQVEETGWGEFPIHVTLTFRDQSIDPVTISHDLRLLTNNLPTPQTPAPVGTTNGTCLVAETYETLVFTDPSEWFYDVLMAGPASPPQVPPNNHKLWQFFQSYHEYYDETKELQELSSLLQCSAFVQSEISRLRRELIAVEYETAKEDAKLGGGGAAAASSAAQAHPQQPHQPHQPHGGQPGAGGMVGDPLGVSGVHGSVPGRSGATVDRRGDRRTQHVQIHHQQPVMGGQGVSQARPPHGPQVMPGGVQGGPVHMPPGHGGHR</sequence>
<feature type="domain" description="YEATS" evidence="4">
    <location>
        <begin position="10"/>
        <end position="164"/>
    </location>
</feature>
<dbReference type="Gene3D" id="2.60.40.1970">
    <property type="entry name" value="YEATS domain"/>
    <property type="match status" value="1"/>
</dbReference>
<comment type="subcellular location">
    <subcellularLocation>
        <location evidence="2">Nucleus</location>
    </subcellularLocation>
</comment>
<gene>
    <name evidence="5" type="ORF">Cvel_26728</name>
</gene>
<dbReference type="GO" id="GO:0005634">
    <property type="term" value="C:nucleus"/>
    <property type="evidence" value="ECO:0007669"/>
    <property type="project" value="UniProtKB-SubCell"/>
</dbReference>
<dbReference type="EMBL" id="CDMZ01002446">
    <property type="protein sequence ID" value="CEM42414.1"/>
    <property type="molecule type" value="Genomic_DNA"/>
</dbReference>
<evidence type="ECO:0000313" key="5">
    <source>
        <dbReference type="EMBL" id="CEM42414.1"/>
    </source>
</evidence>
<dbReference type="PROSITE" id="PS51037">
    <property type="entry name" value="YEATS"/>
    <property type="match status" value="1"/>
</dbReference>
<reference evidence="5" key="1">
    <citation type="submission" date="2014-11" db="EMBL/GenBank/DDBJ databases">
        <authorList>
            <person name="Otto D Thomas"/>
            <person name="Naeem Raeece"/>
        </authorList>
    </citation>
    <scope>NUCLEOTIDE SEQUENCE</scope>
</reference>
<evidence type="ECO:0000256" key="1">
    <source>
        <dbReference type="ARBA" id="ARBA00023242"/>
    </source>
</evidence>
<accession>A0A0G4HEX3</accession>
<dbReference type="InterPro" id="IPR038704">
    <property type="entry name" value="YEAST_sf"/>
</dbReference>
<dbReference type="PANTHER" id="PTHR23195">
    <property type="entry name" value="YEATS DOMAIN"/>
    <property type="match status" value="1"/>
</dbReference>
<keyword evidence="1 2" id="KW-0539">Nucleus</keyword>
<feature type="compositionally biased region" description="Low complexity" evidence="3">
    <location>
        <begin position="239"/>
        <end position="260"/>
    </location>
</feature>